<comment type="caution">
    <text evidence="12">The sequence shown here is derived from an EMBL/GenBank/DDBJ whole genome shotgun (WGS) entry which is preliminary data.</text>
</comment>
<feature type="compositionally biased region" description="Low complexity" evidence="9">
    <location>
        <begin position="1137"/>
        <end position="1152"/>
    </location>
</feature>
<dbReference type="Proteomes" id="UP000710432">
    <property type="component" value="Unassembled WGS sequence"/>
</dbReference>
<dbReference type="GO" id="GO:0005829">
    <property type="term" value="C:cytosol"/>
    <property type="evidence" value="ECO:0007669"/>
    <property type="project" value="TreeGrafter"/>
</dbReference>
<dbReference type="FunFam" id="1.25.40.20:FF:000017">
    <property type="entry name" value="KN motif and ankyrin repeat domain-containing protein 1"/>
    <property type="match status" value="1"/>
</dbReference>
<evidence type="ECO:0000256" key="5">
    <source>
        <dbReference type="ARBA" id="ARBA00023054"/>
    </source>
</evidence>
<dbReference type="InterPro" id="IPR035892">
    <property type="entry name" value="C2_domain_sf"/>
</dbReference>
<evidence type="ECO:0000256" key="1">
    <source>
        <dbReference type="ARBA" id="ARBA00022553"/>
    </source>
</evidence>
<feature type="compositionally biased region" description="Low complexity" evidence="9">
    <location>
        <begin position="2600"/>
        <end position="2610"/>
    </location>
</feature>
<feature type="coiled-coil region" evidence="8">
    <location>
        <begin position="2371"/>
        <end position="2398"/>
    </location>
</feature>
<evidence type="ECO:0000256" key="3">
    <source>
        <dbReference type="ARBA" id="ARBA00022737"/>
    </source>
</evidence>
<dbReference type="InterPro" id="IPR021939">
    <property type="entry name" value="KN_motif"/>
</dbReference>
<dbReference type="InterPro" id="IPR043161">
    <property type="entry name" value="DOCK_C_lobe_A"/>
</dbReference>
<dbReference type="Gene3D" id="1.25.40.410">
    <property type="match status" value="1"/>
</dbReference>
<feature type="region of interest" description="Disordered" evidence="9">
    <location>
        <begin position="2227"/>
        <end position="2271"/>
    </location>
</feature>
<evidence type="ECO:0000256" key="9">
    <source>
        <dbReference type="SAM" id="MobiDB-lite"/>
    </source>
</evidence>
<evidence type="ECO:0000313" key="12">
    <source>
        <dbReference type="EMBL" id="KAH0511992.1"/>
    </source>
</evidence>
<dbReference type="FunFam" id="1.20.58.740:FF:000002">
    <property type="entry name" value="Dedicator of cytokinesis protein 7"/>
    <property type="match status" value="1"/>
</dbReference>
<dbReference type="InterPro" id="IPR043162">
    <property type="entry name" value="DOCK_C_lobe_C"/>
</dbReference>
<dbReference type="InterPro" id="IPR036770">
    <property type="entry name" value="Ankyrin_rpt-contain_sf"/>
</dbReference>
<dbReference type="Pfam" id="PF20422">
    <property type="entry name" value="DHR-2_Lobe_B"/>
    <property type="match status" value="1"/>
</dbReference>
<dbReference type="GO" id="GO:0007264">
    <property type="term" value="P:small GTPase-mediated signal transduction"/>
    <property type="evidence" value="ECO:0007669"/>
    <property type="project" value="InterPro"/>
</dbReference>
<feature type="compositionally biased region" description="Low complexity" evidence="9">
    <location>
        <begin position="2513"/>
        <end position="2528"/>
    </location>
</feature>
<feature type="repeat" description="ANK" evidence="6">
    <location>
        <begin position="2756"/>
        <end position="2781"/>
    </location>
</feature>
<feature type="compositionally biased region" description="Basic and acidic residues" evidence="9">
    <location>
        <begin position="20"/>
        <end position="31"/>
    </location>
</feature>
<dbReference type="GO" id="GO:0035023">
    <property type="term" value="P:regulation of Rho protein signal transduction"/>
    <property type="evidence" value="ECO:0007669"/>
    <property type="project" value="UniProtKB-ARBA"/>
</dbReference>
<dbReference type="Pfam" id="PF11878">
    <property type="entry name" value="DOCK_C-D_N"/>
    <property type="match status" value="1"/>
</dbReference>
<evidence type="ECO:0000256" key="2">
    <source>
        <dbReference type="ARBA" id="ARBA00022658"/>
    </source>
</evidence>
<dbReference type="Gene3D" id="2.60.40.150">
    <property type="entry name" value="C2 domain"/>
    <property type="match status" value="1"/>
</dbReference>
<dbReference type="FunFam" id="1.25.40.410:FF:000002">
    <property type="entry name" value="Dedicator of cytokinesis protein 7"/>
    <property type="match status" value="1"/>
</dbReference>
<dbReference type="Pfam" id="PF00023">
    <property type="entry name" value="Ank"/>
    <property type="match status" value="1"/>
</dbReference>
<dbReference type="Gene3D" id="1.25.40.20">
    <property type="entry name" value="Ankyrin repeat-containing domain"/>
    <property type="match status" value="1"/>
</dbReference>
<feature type="region of interest" description="Disordered" evidence="9">
    <location>
        <begin position="2508"/>
        <end position="2566"/>
    </location>
</feature>
<gene>
    <name evidence="12" type="ORF">LTLLF_147315</name>
</gene>
<evidence type="ECO:0000259" key="10">
    <source>
        <dbReference type="PROSITE" id="PS51650"/>
    </source>
</evidence>
<feature type="region of interest" description="Disordered" evidence="9">
    <location>
        <begin position="139"/>
        <end position="190"/>
    </location>
</feature>
<dbReference type="PROSITE" id="PS51650">
    <property type="entry name" value="C2_DOCK"/>
    <property type="match status" value="1"/>
</dbReference>
<dbReference type="SMART" id="SM00248">
    <property type="entry name" value="ANK"/>
    <property type="match status" value="5"/>
</dbReference>
<dbReference type="GO" id="GO:0005085">
    <property type="term" value="F:guanyl-nucleotide exchange factor activity"/>
    <property type="evidence" value="ECO:0007669"/>
    <property type="project" value="UniProtKB-KW"/>
</dbReference>
<dbReference type="InterPro" id="IPR027007">
    <property type="entry name" value="C2_DOCK-type_domain"/>
</dbReference>
<evidence type="ECO:0000259" key="11">
    <source>
        <dbReference type="PROSITE" id="PS51651"/>
    </source>
</evidence>
<evidence type="ECO:0000313" key="13">
    <source>
        <dbReference type="Proteomes" id="UP000710432"/>
    </source>
</evidence>
<reference evidence="12" key="1">
    <citation type="submission" date="2020-03" db="EMBL/GenBank/DDBJ databases">
        <title>Studies in the Genomics of Life Span.</title>
        <authorList>
            <person name="Glass D."/>
        </authorList>
    </citation>
    <scope>NUCLEOTIDE SEQUENCE</scope>
    <source>
        <strain evidence="12">LTLLF</strain>
        <tissue evidence="12">Muscle</tissue>
    </source>
</reference>
<dbReference type="Pfam" id="PF20421">
    <property type="entry name" value="DHR-2_Lobe_C"/>
    <property type="match status" value="1"/>
</dbReference>
<dbReference type="CDD" id="cd08696">
    <property type="entry name" value="C2_Dock-C"/>
    <property type="match status" value="1"/>
</dbReference>
<dbReference type="SUPFAM" id="SSF48403">
    <property type="entry name" value="Ankyrin repeat"/>
    <property type="match status" value="1"/>
</dbReference>
<feature type="region of interest" description="Disordered" evidence="9">
    <location>
        <begin position="2595"/>
        <end position="2677"/>
    </location>
</feature>
<protein>
    <submittedName>
        <fullName evidence="12">Dedicator of cytokinesis protein 6</fullName>
    </submittedName>
</protein>
<feature type="domain" description="C2 DOCK-type" evidence="10">
    <location>
        <begin position="548"/>
        <end position="714"/>
    </location>
</feature>
<dbReference type="InterPro" id="IPR046773">
    <property type="entry name" value="DOCKER_Lobe_C"/>
</dbReference>
<name>A0A8J6GJC2_MICOH</name>
<dbReference type="InterPro" id="IPR027357">
    <property type="entry name" value="DOCKER_dom"/>
</dbReference>
<evidence type="ECO:0000256" key="7">
    <source>
        <dbReference type="PROSITE-ProRule" id="PRU00983"/>
    </source>
</evidence>
<dbReference type="PROSITE" id="PS50297">
    <property type="entry name" value="ANK_REP_REGION"/>
    <property type="match status" value="2"/>
</dbReference>
<dbReference type="EMBL" id="JAATJU010022111">
    <property type="protein sequence ID" value="KAH0511992.1"/>
    <property type="molecule type" value="Genomic_DNA"/>
</dbReference>
<organism evidence="12 13">
    <name type="scientific">Microtus ochrogaster</name>
    <name type="common">Prairie vole</name>
    <dbReference type="NCBI Taxonomy" id="79684"/>
    <lineage>
        <taxon>Eukaryota</taxon>
        <taxon>Metazoa</taxon>
        <taxon>Chordata</taxon>
        <taxon>Craniata</taxon>
        <taxon>Vertebrata</taxon>
        <taxon>Euteleostomi</taxon>
        <taxon>Mammalia</taxon>
        <taxon>Eutheria</taxon>
        <taxon>Euarchontoglires</taxon>
        <taxon>Glires</taxon>
        <taxon>Rodentia</taxon>
        <taxon>Myomorpha</taxon>
        <taxon>Muroidea</taxon>
        <taxon>Cricetidae</taxon>
        <taxon>Arvicolinae</taxon>
        <taxon>Microtus</taxon>
    </lineage>
</organism>
<dbReference type="Pfam" id="PF14429">
    <property type="entry name" value="DOCK-C2"/>
    <property type="match status" value="1"/>
</dbReference>
<feature type="domain" description="DOCKER" evidence="11">
    <location>
        <begin position="1674"/>
        <end position="2060"/>
    </location>
</feature>
<dbReference type="InterPro" id="IPR021816">
    <property type="entry name" value="DOCK_C/D_N"/>
</dbReference>
<feature type="region of interest" description="Disordered" evidence="9">
    <location>
        <begin position="408"/>
        <end position="439"/>
    </location>
</feature>
<feature type="compositionally biased region" description="Low complexity" evidence="9">
    <location>
        <begin position="32"/>
        <end position="42"/>
    </location>
</feature>
<evidence type="ECO:0000256" key="4">
    <source>
        <dbReference type="ARBA" id="ARBA00023043"/>
    </source>
</evidence>
<dbReference type="PANTHER" id="PTHR23317:SF65">
    <property type="entry name" value="DEDICATOR OF CYTOKINESIS PROTEIN 6"/>
    <property type="match status" value="1"/>
</dbReference>
<proteinExistence type="inferred from homology"/>
<keyword evidence="1" id="KW-0597">Phosphoprotein</keyword>
<dbReference type="Pfam" id="PF12075">
    <property type="entry name" value="KN_motif"/>
    <property type="match status" value="1"/>
</dbReference>
<keyword evidence="5 8" id="KW-0175">Coiled coil</keyword>
<dbReference type="FunFam" id="2.60.40.150:FF:000022">
    <property type="entry name" value="Dedicator of cytokinesis protein 7"/>
    <property type="match status" value="1"/>
</dbReference>
<evidence type="ECO:0000256" key="6">
    <source>
        <dbReference type="PROSITE-ProRule" id="PRU00023"/>
    </source>
</evidence>
<dbReference type="PANTHER" id="PTHR23317">
    <property type="entry name" value="DEDICATOR OF CYTOKINESIS DOCK"/>
    <property type="match status" value="1"/>
</dbReference>
<dbReference type="InterPro" id="IPR026791">
    <property type="entry name" value="DOCK"/>
</dbReference>
<dbReference type="Pfam" id="PF06920">
    <property type="entry name" value="DHR-2_Lobe_A"/>
    <property type="match status" value="1"/>
</dbReference>
<keyword evidence="2" id="KW-0344">Guanine-nucleotide releasing factor</keyword>
<dbReference type="InterPro" id="IPR046769">
    <property type="entry name" value="DOCKER_Lobe_A"/>
</dbReference>
<keyword evidence="4 6" id="KW-0040">ANK repeat</keyword>
<keyword evidence="3" id="KW-0677">Repeat</keyword>
<sequence>MAASERRAFAHKINRTVAAEVRKQVSRERSGSPHSSRRSSSSLGVPLTEVIEPLDFEDVLLSRPPDVEPGPLRDLIEFPADDLELLKQPRECRTTESGVPEDGKLDAQVRAAVAMYSEDWVIVRRRYQYLSTAYSPVTTETQRERQKGLTCQVFEQDTSGDERMGPEDTDDSQHCSGSPEDTPRSSGASGIFSLRNLTADSLLPALLERAAPEEVDRRNEALRRQHRAPALLTLYPAPDEDEAVERCSLPEPPREHFGQRILVKCLSLKFEIEIEPIFGTLALYDVREKKKISENFYFDLNSDSVKGLLRAHGTHPAISTLARSAIFSVTYPSPDIFLVVKLEKVLQQGDIGECCEPYMVMKEADTAKNKEKLERLRLAAEQFCTRLGRYRMPFAWTAVHLANIVSSVGPQDRDSDSEGERRPTWAERRRRGPQDRGCSGDDACSFSSFRPATLTVTNFFKQEAERLSDEDLFKFLADMRRPSSLLRRLRPVTAQLKIDISPAPENLHFCLSPELLHVKPYPDPRGRPTKEVLEFPAREVYAPHTCYRNLLFVYPHSLNFSSRQGSVRNLAVRIQYMAGEDQSQALPVIFGKSSCSEFTREAFTPVVYHNKSPEFYEEFKLQLPACVTENHHLFFTFYHVSCQPRPGTALETPVGFTWIPLLQHGRLRTGPFCLPVSVDQPPPSYSVLTPDVALPGMRWVDGHKGVFSVELTAVSSVHPQDPHLDKFFTLVHVLEEGTFPFRLKETVLSEATVEQELRASLAALRLASPEPLVAFSHHVLDKLVHLVVRPPIIGGQIVNLGRGAFEAMAHVASLVHRSLEAVQDCRGHCPLLAAYVHYAFRLPGGDLSLPGGVPPATVQAATLARGSGRPTSLYLTRSKSISSSNPDLAVVPGSVDDEVSRILATKGVDRSHSWVNSAYAPGGSKAVLRRVLPYCGADPRQAIDRSSSRASSYLEASSSAPPAPQPRHTVQKLLHEELALQWVVSGSAVREVALQHAWFFFQLMIKSMELHLLLNQRLDTPRKLRFPGRFLDDIAALVASVGLEVITRVHKEMELAERLKASLAFFLSDLLSIADRGYIFSLVRAHYKQVATRLQSAPNPTALLTLRMDFTRILCSHEHYVTLNLPCSPLSPPASPSPSVSSTTSQSSTFSSQAPDPKVTSMFELSGPFRQQHFLSGLLLTELALALDPEAEGASLLHKKAISAVHSLLCSHDVDSRYTEPTVKAKVAELYLPLLSLARDTLPRLHGFAEGSGQRSRLASMLDSDTEGEGDIGGTINPSVAMAIAGGPLAPGSRASISQGPSAAARSGCPLSAESSRTLLVCVLWVLKNAEPALLQRWAADLALPQLGRLLDLLYLCLAAFEYKGKRAFERINSLTFKKSLDMKARLEEAILGTIGARQEMVRRSRERSSSGNQENVRWRKSVTHWRQTSDRVDKTKDEMEHEALVDGNLATEASLVVLDMLEIIVQLPRPHKHPCLLTRGFLTPSVKTVMLSEARESILSAVLKVVLYSLGSAQSALFLQHGLATQRALVSKFPELLFEEDTELCADLCLRLLRHCGSRISTIRIHASASLYLLMRQNFEIGHNFARVKMLVTMSLSSLVGTTQNFSEEHLRRSLKTILTYAEEDIGLRDSTFAEQVQDLMFNLHMILTDTVKMKEHQEDPEMLMDLMYRIARGYQGSPDLRLTWLQNMAGKHAELGNHAEAAQCMVHAAALVAEYLALLEDSRHLPVGCVSFQNVSSNVLEESAISDDILSPDEEGFCSGKNFTELGLVGLLEQAAAYFTMGGLYEAVNEVYKNLIPILEAHRDYKKLAAVHGKLQDAFTKIMHQEFYTERFGDDVVEIIKDSNPVDKSKLDPQKAYIQITYVEPHFDTYELKDRVTYFDRNYGLRAFLFCTPFTPDGRAHGELAEQHKRKTLLSTEHAFPYIKTRIRVCHREETVLTPVEVAIEDMQKKTRELAFATEQDPPDAKMLQMVLQGSVGPTGPLEVAQVFLAEIPEDPKLFRHHNKLRLCFKDFCKKCEDALRKNKALIGPDQKEYHRELERHYSRLREALQPLLTQRLPQLLAPSSTSLSSGRNYLCPWAVTWAQRAQQYFKVLAFLPSGTPGQATPATFPGKEPDPPYSVETPYGYRLDLDFLKYVDDIEKGHTLRRVAVQRRPRLGSLPRGPGSWWTSTESLCSDASGDSRHSAYSYCGRGFYPQYGALETRGGSNPRVERTLLDARRRLEDQAAAPSGGLGSLTPSAAGSTSSLAGVGLLPPTPRSSGLSTPVPPSAGHLAHVREQMAGALRKLRQLEEQVKMIPVLQVKLSVLQEEKRQLTVQLKSQKFLGHPTGTRGRGELCLDLPEPPDDPAVLETRSVGTWVRERDLGIPDGEAALVAKVAVLETQLKKALQELRAAQTQQADLQPQAWPPPDTQVRVDTIRVVEGPREVEVAASTAAGAPAQRAQSLEPYGAGLKALATSGGTENALVFRSHEVVETMCPVPTASTSNVHTAKKISITERSCFGVTRTAGVPQAPAEPSSSTAHPAAAPMKQSENPDQAAPADTTDREPTRPAASQETQVAEGADRVYVGGQSTLKRKEDPADPGAHQRNLQFVGVNGGYESSSEDSSTAENSEHESTENEAPEPPARAPSTAECSQLRPSGTAAAKASLEENQLPQEAQRVPAAEAASESNSEEEIRMELSPDLISACLALEKYLENPNALTERELKVAYTTVLQEWLRLACRSDAHPELVRRHLVTFRAMSARLLDYVVNIADSNGNTALHYSVSHANFPVVRQLLDSGVCQVDKLNRAGYSPIMLTALATLKTQDDMETILQLFRLGDVNAKASQAGQTALMLAVSHGRVDVVKALLACEVDVNTQDEDGSTALMCACEHGHKEITGLLLAVPNCDISLTDRDGSTALMVALDAGQSEIASMLYSRMNIQCSLYPLGFGAKPQQGRVEAYELRKVLGSLLDKQRTSKDTYFCPIAEVLAVEEEVAQSLLELKESTCQKGTKLQQLDIELQNASKEDACLQARL</sequence>
<dbReference type="Gene3D" id="1.20.58.740">
    <property type="match status" value="1"/>
</dbReference>
<dbReference type="Pfam" id="PF12796">
    <property type="entry name" value="Ank_2"/>
    <property type="match status" value="1"/>
</dbReference>
<comment type="similarity">
    <text evidence="7">Belongs to the DOCK family.</text>
</comment>
<feature type="compositionally biased region" description="Polar residues" evidence="9">
    <location>
        <begin position="2237"/>
        <end position="2248"/>
    </location>
</feature>
<dbReference type="PROSITE" id="PS50088">
    <property type="entry name" value="ANK_REPEAT"/>
    <property type="match status" value="2"/>
</dbReference>
<dbReference type="PROSITE" id="PS51651">
    <property type="entry name" value="DOCKER"/>
    <property type="match status" value="1"/>
</dbReference>
<feature type="repeat" description="ANK" evidence="6">
    <location>
        <begin position="2828"/>
        <end position="2860"/>
    </location>
</feature>
<feature type="region of interest" description="Disordered" evidence="9">
    <location>
        <begin position="1132"/>
        <end position="1156"/>
    </location>
</feature>
<dbReference type="InterPro" id="IPR037808">
    <property type="entry name" value="C2_Dock-C"/>
</dbReference>
<dbReference type="GO" id="GO:0090521">
    <property type="term" value="P:podocyte cell migration"/>
    <property type="evidence" value="ECO:0007669"/>
    <property type="project" value="UniProtKB-ARBA"/>
</dbReference>
<accession>A0A8J6GJC2</accession>
<feature type="region of interest" description="Disordered" evidence="9">
    <location>
        <begin position="20"/>
        <end position="44"/>
    </location>
</feature>
<evidence type="ECO:0000256" key="8">
    <source>
        <dbReference type="SAM" id="Coils"/>
    </source>
</evidence>
<dbReference type="InterPro" id="IPR046770">
    <property type="entry name" value="DOCKER_Lobe_B"/>
</dbReference>
<feature type="compositionally biased region" description="Basic and acidic residues" evidence="9">
    <location>
        <begin position="411"/>
        <end position="427"/>
    </location>
</feature>
<dbReference type="InterPro" id="IPR002110">
    <property type="entry name" value="Ankyrin_rpt"/>
</dbReference>